<evidence type="ECO:0000256" key="2">
    <source>
        <dbReference type="ARBA" id="ARBA00004123"/>
    </source>
</evidence>
<evidence type="ECO:0000256" key="9">
    <source>
        <dbReference type="PIRNR" id="PIRNR038120"/>
    </source>
</evidence>
<comment type="similarity">
    <text evidence="3 9 12">Belongs to the peptidase C12 family.</text>
</comment>
<evidence type="ECO:0000256" key="3">
    <source>
        <dbReference type="ARBA" id="ARBA00009326"/>
    </source>
</evidence>
<dbReference type="InterPro" id="IPR041507">
    <property type="entry name" value="UCH_C"/>
</dbReference>
<accession>A0AAD9MKF7</accession>
<keyword evidence="4 9" id="KW-0645">Protease</keyword>
<keyword evidence="6 9" id="KW-0378">Hydrolase</keyword>
<evidence type="ECO:0000256" key="10">
    <source>
        <dbReference type="PIRSR" id="PIRSR038120-1"/>
    </source>
</evidence>
<evidence type="ECO:0000259" key="13">
    <source>
        <dbReference type="PROSITE" id="PS52048"/>
    </source>
</evidence>
<comment type="catalytic activity">
    <reaction evidence="1 9 12">
        <text>Thiol-dependent hydrolysis of ester, thioester, amide, peptide and isopeptide bonds formed by the C-terminal Gly of ubiquitin (a 76-residue protein attached to proteins as an intracellular targeting signal).</text>
        <dbReference type="EC" id="3.4.19.12"/>
    </reaction>
</comment>
<dbReference type="EC" id="3.4.19.12" evidence="9"/>
<dbReference type="GO" id="GO:0005737">
    <property type="term" value="C:cytoplasm"/>
    <property type="evidence" value="ECO:0007669"/>
    <property type="project" value="TreeGrafter"/>
</dbReference>
<evidence type="ECO:0000256" key="8">
    <source>
        <dbReference type="ARBA" id="ARBA00023242"/>
    </source>
</evidence>
<comment type="caution">
    <text evidence="14">The sequence shown here is derived from an EMBL/GenBank/DDBJ whole genome shotgun (WGS) entry which is preliminary data.</text>
</comment>
<dbReference type="PROSITE" id="PS52049">
    <property type="entry name" value="ULD"/>
    <property type="match status" value="1"/>
</dbReference>
<dbReference type="GO" id="GO:0005634">
    <property type="term" value="C:nucleus"/>
    <property type="evidence" value="ECO:0007669"/>
    <property type="project" value="UniProtKB-SubCell"/>
</dbReference>
<feature type="domain" description="UCH catalytic" evidence="13">
    <location>
        <begin position="5"/>
        <end position="245"/>
    </location>
</feature>
<keyword evidence="7 9" id="KW-0788">Thiol protease</keyword>
<feature type="active site" description="Nucleophile" evidence="10 12">
    <location>
        <position position="109"/>
    </location>
</feature>
<evidence type="ECO:0000256" key="12">
    <source>
        <dbReference type="PROSITE-ProRule" id="PRU01393"/>
    </source>
</evidence>
<keyword evidence="5 9" id="KW-0833">Ubl conjugation pathway</keyword>
<dbReference type="PROSITE" id="PS52048">
    <property type="entry name" value="UCH_DOMAIN"/>
    <property type="match status" value="1"/>
</dbReference>
<dbReference type="InterPro" id="IPR038765">
    <property type="entry name" value="Papain-like_cys_pep_sf"/>
</dbReference>
<dbReference type="EMBL" id="JASFZW010000005">
    <property type="protein sequence ID" value="KAK2078030.1"/>
    <property type="molecule type" value="Genomic_DNA"/>
</dbReference>
<comment type="subcellular location">
    <subcellularLocation>
        <location evidence="2">Nucleus</location>
    </subcellularLocation>
</comment>
<dbReference type="Pfam" id="PF01088">
    <property type="entry name" value="Peptidase_C12"/>
    <property type="match status" value="1"/>
</dbReference>
<dbReference type="InterPro" id="IPR036959">
    <property type="entry name" value="Peptidase_C12_UCH_sf"/>
</dbReference>
<dbReference type="CDD" id="cd09617">
    <property type="entry name" value="Peptidase_C12_UCH37_BAP1"/>
    <property type="match status" value="1"/>
</dbReference>
<dbReference type="GO" id="GO:0006511">
    <property type="term" value="P:ubiquitin-dependent protein catabolic process"/>
    <property type="evidence" value="ECO:0007669"/>
    <property type="project" value="UniProtKB-UniRule"/>
</dbReference>
<keyword evidence="8" id="KW-0539">Nucleus</keyword>
<feature type="site" description="Transition state stabilizer" evidence="12">
    <location>
        <position position="103"/>
    </location>
</feature>
<evidence type="ECO:0000256" key="6">
    <source>
        <dbReference type="ARBA" id="ARBA00022801"/>
    </source>
</evidence>
<dbReference type="Gene3D" id="1.20.58.860">
    <property type="match status" value="1"/>
</dbReference>
<dbReference type="PANTHER" id="PTHR10589">
    <property type="entry name" value="UBIQUITIN CARBOXYL-TERMINAL HYDROLASE"/>
    <property type="match status" value="1"/>
</dbReference>
<organism evidence="14 15">
    <name type="scientific">Prototheca wickerhamii</name>
    <dbReference type="NCBI Taxonomy" id="3111"/>
    <lineage>
        <taxon>Eukaryota</taxon>
        <taxon>Viridiplantae</taxon>
        <taxon>Chlorophyta</taxon>
        <taxon>core chlorophytes</taxon>
        <taxon>Trebouxiophyceae</taxon>
        <taxon>Chlorellales</taxon>
        <taxon>Chlorellaceae</taxon>
        <taxon>Prototheca</taxon>
    </lineage>
</organism>
<dbReference type="Proteomes" id="UP001255856">
    <property type="component" value="Unassembled WGS sequence"/>
</dbReference>
<protein>
    <recommendedName>
        <fullName evidence="9">Ubiquitin carboxyl-terminal hydrolase</fullName>
        <ecNumber evidence="9">3.4.19.12</ecNumber>
    </recommendedName>
</protein>
<gene>
    <name evidence="14" type="ORF">QBZ16_003898</name>
</gene>
<dbReference type="PANTHER" id="PTHR10589:SF16">
    <property type="entry name" value="UBIQUITIN CARBOXYL-TERMINAL HYDROLASE ISOZYME L5"/>
    <property type="match status" value="1"/>
</dbReference>
<dbReference type="Gene3D" id="3.40.532.10">
    <property type="entry name" value="Peptidase C12, ubiquitin carboxyl-terminal hydrolase"/>
    <property type="match status" value="2"/>
</dbReference>
<evidence type="ECO:0000313" key="15">
    <source>
        <dbReference type="Proteomes" id="UP001255856"/>
    </source>
</evidence>
<keyword evidence="15" id="KW-1185">Reference proteome</keyword>
<dbReference type="GO" id="GO:0016579">
    <property type="term" value="P:protein deubiquitination"/>
    <property type="evidence" value="ECO:0007669"/>
    <property type="project" value="InterPro"/>
</dbReference>
<dbReference type="SUPFAM" id="SSF54001">
    <property type="entry name" value="Cysteine proteinases"/>
    <property type="match status" value="1"/>
</dbReference>
<dbReference type="InterPro" id="IPR017390">
    <property type="entry name" value="Ubiquitinyl_hydrolase_UCH37"/>
</dbReference>
<feature type="active site" description="Proton donor" evidence="10 12">
    <location>
        <position position="184"/>
    </location>
</feature>
<evidence type="ECO:0000256" key="7">
    <source>
        <dbReference type="ARBA" id="ARBA00022807"/>
    </source>
</evidence>
<evidence type="ECO:0000256" key="4">
    <source>
        <dbReference type="ARBA" id="ARBA00022670"/>
    </source>
</evidence>
<evidence type="ECO:0000313" key="14">
    <source>
        <dbReference type="EMBL" id="KAK2078030.1"/>
    </source>
</evidence>
<feature type="site" description="Important for enzyme activity" evidence="11 12">
    <location>
        <position position="199"/>
    </location>
</feature>
<reference evidence="14" key="1">
    <citation type="submission" date="2021-01" db="EMBL/GenBank/DDBJ databases">
        <authorList>
            <person name="Eckstrom K.M.E."/>
        </authorList>
    </citation>
    <scope>NUCLEOTIDE SEQUENCE</scope>
    <source>
        <strain evidence="14">UVCC 0001</strain>
    </source>
</reference>
<dbReference type="PIRSF" id="PIRSF038120">
    <property type="entry name" value="Ubiquitinyl_hydrolase_UCH37"/>
    <property type="match status" value="1"/>
</dbReference>
<dbReference type="AlphaFoldDB" id="A0AAD9MKF7"/>
<evidence type="ECO:0000256" key="5">
    <source>
        <dbReference type="ARBA" id="ARBA00022786"/>
    </source>
</evidence>
<dbReference type="InterPro" id="IPR001578">
    <property type="entry name" value="Peptidase_C12_UCH"/>
</dbReference>
<evidence type="ECO:0000256" key="1">
    <source>
        <dbReference type="ARBA" id="ARBA00000707"/>
    </source>
</evidence>
<dbReference type="Pfam" id="PF18031">
    <property type="entry name" value="UCH_C"/>
    <property type="match status" value="1"/>
</dbReference>
<dbReference type="FunFam" id="3.40.532.10:FF:000003">
    <property type="entry name" value="Ubiquitin carboxyl-terminal hydrolase"/>
    <property type="match status" value="1"/>
</dbReference>
<dbReference type="GO" id="GO:0004843">
    <property type="term" value="F:cysteine-type deubiquitinase activity"/>
    <property type="evidence" value="ECO:0007669"/>
    <property type="project" value="UniProtKB-UniRule"/>
</dbReference>
<sequence length="346" mass="38888">MSAGNWTTIESDPGVFTELIARLGVKGVQVRTREGVVRVLDGVQSRIGLFLWQVEELYSLDVDSLRQLEPIYGLIFLFKWQPDPRQRETSADYEERDVFFAKQVITNACATQAILGVLLNHPELEIGAELSQFREFTQGFSSELKGLAISNSDAIREVHNSFTPPHALLPEIPDEDDEKGEAFHFVAYTWRSGAVWELDGLQQGPICLGECAEEAWTERAAAVINERIALYAASEIKFSLLALVKCVGWCRRTALEEQLAENWVRSAQLEESLPGSASPAREELARCRADGARLSSLLDEENRRRAQWSEENLRRRTDYVPAIFNLLRALAAEGELRPLVEAARAK</sequence>
<proteinExistence type="inferred from homology"/>
<name>A0AAD9MKF7_PROWI</name>
<evidence type="ECO:0000256" key="11">
    <source>
        <dbReference type="PIRSR" id="PIRSR038120-2"/>
    </source>
</evidence>